<evidence type="ECO:0000256" key="1">
    <source>
        <dbReference type="ARBA" id="ARBA00009437"/>
    </source>
</evidence>
<dbReference type="PANTHER" id="PTHR30419">
    <property type="entry name" value="HTH-TYPE TRANSCRIPTIONAL REGULATOR YBHD"/>
    <property type="match status" value="1"/>
</dbReference>
<dbReference type="PANTHER" id="PTHR30419:SF30">
    <property type="entry name" value="LYSR FAMILY TRANSCRIPTIONAL REGULATOR"/>
    <property type="match status" value="1"/>
</dbReference>
<keyword evidence="3" id="KW-0238">DNA-binding</keyword>
<keyword evidence="2" id="KW-0805">Transcription regulation</keyword>
<evidence type="ECO:0000256" key="2">
    <source>
        <dbReference type="ARBA" id="ARBA00023015"/>
    </source>
</evidence>
<dbReference type="FunFam" id="1.10.10.10:FF:000001">
    <property type="entry name" value="LysR family transcriptional regulator"/>
    <property type="match status" value="1"/>
</dbReference>
<proteinExistence type="inferred from homology"/>
<dbReference type="EMBL" id="WHUT02000015">
    <property type="protein sequence ID" value="NUB46477.1"/>
    <property type="molecule type" value="Genomic_DNA"/>
</dbReference>
<dbReference type="Pfam" id="PF03466">
    <property type="entry name" value="LysR_substrate"/>
    <property type="match status" value="1"/>
</dbReference>
<feature type="domain" description="HTH lysR-type" evidence="5">
    <location>
        <begin position="1"/>
        <end position="58"/>
    </location>
</feature>
<sequence>MKLSHFRHVVAVSEQGSLRAAARHLNVEQSAISRSIRELENELGTPLFERHGRGAIPTKVGESFVNRAIHILNEVRRASDEVEQVRGGYTGKVVVGLSTVAHIVLLPKLLEPYRRRYPDVQLDVVEGLFPSLQSSILAGSIDFYIGPPPEYSIPPEMSQEKLFDNTRQVVARKGHPLSQATSLAELSEAKWVTTSITAKPEEELRELFAAHGLPPPKLALRAHSALTLIVSVAYSDLLAMAPSQIVEFPLISHAVVAVPVVEVLPAPPIVLVQRFGLHLTPAAELFADFARRVALQRYRQG</sequence>
<keyword evidence="4" id="KW-0804">Transcription</keyword>
<dbReference type="PRINTS" id="PR00039">
    <property type="entry name" value="HTHLYSR"/>
</dbReference>
<evidence type="ECO:0000256" key="3">
    <source>
        <dbReference type="ARBA" id="ARBA00023125"/>
    </source>
</evidence>
<dbReference type="Gene3D" id="3.40.190.290">
    <property type="match status" value="1"/>
</dbReference>
<evidence type="ECO:0000256" key="4">
    <source>
        <dbReference type="ARBA" id="ARBA00023163"/>
    </source>
</evidence>
<accession>A0A8X8KSH1</accession>
<evidence type="ECO:0000313" key="6">
    <source>
        <dbReference type="EMBL" id="NUB46477.1"/>
    </source>
</evidence>
<dbReference type="InterPro" id="IPR036388">
    <property type="entry name" value="WH-like_DNA-bd_sf"/>
</dbReference>
<comment type="similarity">
    <text evidence="1">Belongs to the LysR transcriptional regulatory family.</text>
</comment>
<dbReference type="GO" id="GO:0003677">
    <property type="term" value="F:DNA binding"/>
    <property type="evidence" value="ECO:0007669"/>
    <property type="project" value="UniProtKB-KW"/>
</dbReference>
<dbReference type="RefSeq" id="WP_152828559.1">
    <property type="nucleotide sequence ID" value="NZ_WHUT02000015.1"/>
</dbReference>
<dbReference type="GO" id="GO:0005829">
    <property type="term" value="C:cytosol"/>
    <property type="evidence" value="ECO:0007669"/>
    <property type="project" value="TreeGrafter"/>
</dbReference>
<dbReference type="InterPro" id="IPR036390">
    <property type="entry name" value="WH_DNA-bd_sf"/>
</dbReference>
<name>A0A8X8KSH1_9RHOB</name>
<dbReference type="Pfam" id="PF00126">
    <property type="entry name" value="HTH_1"/>
    <property type="match status" value="1"/>
</dbReference>
<dbReference type="Gene3D" id="1.10.10.10">
    <property type="entry name" value="Winged helix-like DNA-binding domain superfamily/Winged helix DNA-binding domain"/>
    <property type="match status" value="1"/>
</dbReference>
<dbReference type="InterPro" id="IPR000847">
    <property type="entry name" value="LysR_HTH_N"/>
</dbReference>
<dbReference type="Proteomes" id="UP000484076">
    <property type="component" value="Unassembled WGS sequence"/>
</dbReference>
<dbReference type="GO" id="GO:0003700">
    <property type="term" value="F:DNA-binding transcription factor activity"/>
    <property type="evidence" value="ECO:0007669"/>
    <property type="project" value="InterPro"/>
</dbReference>
<dbReference type="SUPFAM" id="SSF53850">
    <property type="entry name" value="Periplasmic binding protein-like II"/>
    <property type="match status" value="1"/>
</dbReference>
<protein>
    <submittedName>
        <fullName evidence="6">LysR family transcriptional regulator</fullName>
    </submittedName>
</protein>
<organism evidence="6 7">
    <name type="scientific">Fertoeibacter niger</name>
    <dbReference type="NCBI Taxonomy" id="2656921"/>
    <lineage>
        <taxon>Bacteria</taxon>
        <taxon>Pseudomonadati</taxon>
        <taxon>Pseudomonadota</taxon>
        <taxon>Alphaproteobacteria</taxon>
        <taxon>Rhodobacterales</taxon>
        <taxon>Paracoccaceae</taxon>
        <taxon>Fertoeibacter</taxon>
    </lineage>
</organism>
<evidence type="ECO:0000259" key="5">
    <source>
        <dbReference type="PROSITE" id="PS50931"/>
    </source>
</evidence>
<keyword evidence="7" id="KW-1185">Reference proteome</keyword>
<gene>
    <name evidence="6" type="ORF">GEU84_018955</name>
</gene>
<dbReference type="AlphaFoldDB" id="A0A8X8KSH1"/>
<reference evidence="6" key="1">
    <citation type="submission" date="2020-05" db="EMBL/GenBank/DDBJ databases">
        <title>Fertoebacter nigrum gen. nov., sp. nov., a new member of the family Rhodobacteraceae.</title>
        <authorList>
            <person name="Szuroczki S."/>
            <person name="Abbaszade G."/>
            <person name="Buni D."/>
            <person name="Schumann P."/>
            <person name="Toth E."/>
        </authorList>
    </citation>
    <scope>NUCLEOTIDE SEQUENCE</scope>
    <source>
        <strain evidence="6">RG-N-1a</strain>
    </source>
</reference>
<dbReference type="SUPFAM" id="SSF46785">
    <property type="entry name" value="Winged helix' DNA-binding domain"/>
    <property type="match status" value="1"/>
</dbReference>
<evidence type="ECO:0000313" key="7">
    <source>
        <dbReference type="Proteomes" id="UP000484076"/>
    </source>
</evidence>
<dbReference type="InterPro" id="IPR005119">
    <property type="entry name" value="LysR_subst-bd"/>
</dbReference>
<dbReference type="PROSITE" id="PS50931">
    <property type="entry name" value="HTH_LYSR"/>
    <property type="match status" value="1"/>
</dbReference>
<comment type="caution">
    <text evidence="6">The sequence shown here is derived from an EMBL/GenBank/DDBJ whole genome shotgun (WGS) entry which is preliminary data.</text>
</comment>
<dbReference type="InterPro" id="IPR050950">
    <property type="entry name" value="HTH-type_LysR_regulators"/>
</dbReference>